<sequence length="67" mass="7399">MRVASRRMQPAIANDVRLDGGCVPLSCPTCGAEQVTVNVRNDGHSPTDSARFNEEKGEKKKQVRSWN</sequence>
<feature type="region of interest" description="Disordered" evidence="1">
    <location>
        <begin position="38"/>
        <end position="67"/>
    </location>
</feature>
<dbReference type="AlphaFoldDB" id="A0AAV1PTM9"/>
<keyword evidence="3" id="KW-1185">Reference proteome</keyword>
<reference evidence="2 3" key="1">
    <citation type="submission" date="2024-01" db="EMBL/GenBank/DDBJ databases">
        <authorList>
            <person name="Alioto T."/>
            <person name="Alioto T."/>
            <person name="Gomez Garrido J."/>
        </authorList>
    </citation>
    <scope>NUCLEOTIDE SEQUENCE [LARGE SCALE GENOMIC DNA]</scope>
</reference>
<evidence type="ECO:0000313" key="3">
    <source>
        <dbReference type="Proteomes" id="UP001314229"/>
    </source>
</evidence>
<gene>
    <name evidence="2" type="ORF">FSCOSCO3_A016983</name>
</gene>
<evidence type="ECO:0000256" key="1">
    <source>
        <dbReference type="SAM" id="MobiDB-lite"/>
    </source>
</evidence>
<organism evidence="2 3">
    <name type="scientific">Scomber scombrus</name>
    <name type="common">Atlantic mackerel</name>
    <name type="synonym">Scomber vernalis</name>
    <dbReference type="NCBI Taxonomy" id="13677"/>
    <lineage>
        <taxon>Eukaryota</taxon>
        <taxon>Metazoa</taxon>
        <taxon>Chordata</taxon>
        <taxon>Craniata</taxon>
        <taxon>Vertebrata</taxon>
        <taxon>Euteleostomi</taxon>
        <taxon>Actinopterygii</taxon>
        <taxon>Neopterygii</taxon>
        <taxon>Teleostei</taxon>
        <taxon>Neoteleostei</taxon>
        <taxon>Acanthomorphata</taxon>
        <taxon>Pelagiaria</taxon>
        <taxon>Scombriformes</taxon>
        <taxon>Scombridae</taxon>
        <taxon>Scomber</taxon>
    </lineage>
</organism>
<accession>A0AAV1PTM9</accession>
<feature type="compositionally biased region" description="Basic and acidic residues" evidence="1">
    <location>
        <begin position="41"/>
        <end position="60"/>
    </location>
</feature>
<name>A0AAV1PTM9_SCOSC</name>
<protein>
    <submittedName>
        <fullName evidence="2">Uncharacterized protein</fullName>
    </submittedName>
</protein>
<dbReference type="EMBL" id="CAWUFR010000294">
    <property type="protein sequence ID" value="CAK6975321.1"/>
    <property type="molecule type" value="Genomic_DNA"/>
</dbReference>
<dbReference type="Proteomes" id="UP001314229">
    <property type="component" value="Unassembled WGS sequence"/>
</dbReference>
<evidence type="ECO:0000313" key="2">
    <source>
        <dbReference type="EMBL" id="CAK6975321.1"/>
    </source>
</evidence>
<proteinExistence type="predicted"/>
<comment type="caution">
    <text evidence="2">The sequence shown here is derived from an EMBL/GenBank/DDBJ whole genome shotgun (WGS) entry which is preliminary data.</text>
</comment>